<sequence>MALYHHGLSKPPRNQRRRRWWAVAVLVLSALVGPFVVAGAVQGWVAGDVPEALMLTLVSILCLSGVGSAVWGFVDSFRGEGPRDGPDGGRRQPSR</sequence>
<evidence type="ECO:0000313" key="2">
    <source>
        <dbReference type="EMBL" id="ARU50945.1"/>
    </source>
</evidence>
<dbReference type="RefSeq" id="WP_087470001.1">
    <property type="nucleotide sequence ID" value="NZ_CP021383.1"/>
</dbReference>
<keyword evidence="1" id="KW-0812">Transmembrane</keyword>
<organism evidence="2 3">
    <name type="scientific">Cellulosimicrobium cellulans</name>
    <name type="common">Arthrobacter luteus</name>
    <dbReference type="NCBI Taxonomy" id="1710"/>
    <lineage>
        <taxon>Bacteria</taxon>
        <taxon>Bacillati</taxon>
        <taxon>Actinomycetota</taxon>
        <taxon>Actinomycetes</taxon>
        <taxon>Micrococcales</taxon>
        <taxon>Promicromonosporaceae</taxon>
        <taxon>Cellulosimicrobium</taxon>
    </lineage>
</organism>
<keyword evidence="1" id="KW-0472">Membrane</keyword>
<reference evidence="2 3" key="1">
    <citation type="submission" date="2017-05" db="EMBL/GenBank/DDBJ databases">
        <authorList>
            <person name="Song R."/>
            <person name="Chenine A.L."/>
            <person name="Ruprecht R.M."/>
        </authorList>
    </citation>
    <scope>NUCLEOTIDE SEQUENCE [LARGE SCALE GENOMIC DNA]</scope>
    <source>
        <strain evidence="2 3">PSBB019</strain>
    </source>
</reference>
<evidence type="ECO:0000313" key="3">
    <source>
        <dbReference type="Proteomes" id="UP000196228"/>
    </source>
</evidence>
<dbReference type="Proteomes" id="UP000196228">
    <property type="component" value="Chromosome"/>
</dbReference>
<feature type="transmembrane region" description="Helical" evidence="1">
    <location>
        <begin position="20"/>
        <end position="46"/>
    </location>
</feature>
<accession>A0A1Y0HUG8</accession>
<protein>
    <submittedName>
        <fullName evidence="2">Uncharacterized protein</fullName>
    </submittedName>
</protein>
<feature type="transmembrane region" description="Helical" evidence="1">
    <location>
        <begin position="52"/>
        <end position="74"/>
    </location>
</feature>
<proteinExistence type="predicted"/>
<evidence type="ECO:0000256" key="1">
    <source>
        <dbReference type="SAM" id="Phobius"/>
    </source>
</evidence>
<dbReference type="EMBL" id="CP021383">
    <property type="protein sequence ID" value="ARU50945.1"/>
    <property type="molecule type" value="Genomic_DNA"/>
</dbReference>
<gene>
    <name evidence="2" type="ORF">CBR64_05020</name>
</gene>
<keyword evidence="1" id="KW-1133">Transmembrane helix</keyword>
<dbReference type="KEGG" id="cceu:CBR64_05020"/>
<dbReference type="AlphaFoldDB" id="A0A1Y0HUG8"/>
<name>A0A1Y0HUG8_CELCE</name>